<evidence type="ECO:0000313" key="3">
    <source>
        <dbReference type="Proteomes" id="UP001497482"/>
    </source>
</evidence>
<feature type="compositionally biased region" description="Basic and acidic residues" evidence="1">
    <location>
        <begin position="10"/>
        <end position="27"/>
    </location>
</feature>
<evidence type="ECO:0000256" key="1">
    <source>
        <dbReference type="SAM" id="MobiDB-lite"/>
    </source>
</evidence>
<dbReference type="EMBL" id="OZ035841">
    <property type="protein sequence ID" value="CAL1590499.1"/>
    <property type="molecule type" value="Genomic_DNA"/>
</dbReference>
<accession>A0AAV2KT46</accession>
<name>A0AAV2KT46_KNICA</name>
<reference evidence="2 3" key="1">
    <citation type="submission" date="2024-04" db="EMBL/GenBank/DDBJ databases">
        <authorList>
            <person name="Waldvogel A.-M."/>
            <person name="Schoenle A."/>
        </authorList>
    </citation>
    <scope>NUCLEOTIDE SEQUENCE [LARGE SCALE GENOMIC DNA]</scope>
</reference>
<keyword evidence="3" id="KW-1185">Reference proteome</keyword>
<dbReference type="Proteomes" id="UP001497482">
    <property type="component" value="Chromosome 19"/>
</dbReference>
<gene>
    <name evidence="2" type="ORF">KC01_LOCUS20006</name>
</gene>
<sequence length="94" mass="10481">MLMVQTPEKSISRTEVEEARGRGCEPRNKKRNKKEAKMKLLFGSLQLASLCALSSWTHNNECKMNTTQKTAPTSQPPPGSTAPEPKGEEEEDLH</sequence>
<feature type="region of interest" description="Disordered" evidence="1">
    <location>
        <begin position="63"/>
        <end position="94"/>
    </location>
</feature>
<evidence type="ECO:0000313" key="2">
    <source>
        <dbReference type="EMBL" id="CAL1590499.1"/>
    </source>
</evidence>
<feature type="region of interest" description="Disordered" evidence="1">
    <location>
        <begin position="1"/>
        <end position="34"/>
    </location>
</feature>
<feature type="compositionally biased region" description="Polar residues" evidence="1">
    <location>
        <begin position="63"/>
        <end position="73"/>
    </location>
</feature>
<dbReference type="AlphaFoldDB" id="A0AAV2KT46"/>
<proteinExistence type="predicted"/>
<protein>
    <submittedName>
        <fullName evidence="2">Uncharacterized protein</fullName>
    </submittedName>
</protein>
<organism evidence="2 3">
    <name type="scientific">Knipowitschia caucasica</name>
    <name type="common">Caucasian dwarf goby</name>
    <name type="synonym">Pomatoschistus caucasicus</name>
    <dbReference type="NCBI Taxonomy" id="637954"/>
    <lineage>
        <taxon>Eukaryota</taxon>
        <taxon>Metazoa</taxon>
        <taxon>Chordata</taxon>
        <taxon>Craniata</taxon>
        <taxon>Vertebrata</taxon>
        <taxon>Euteleostomi</taxon>
        <taxon>Actinopterygii</taxon>
        <taxon>Neopterygii</taxon>
        <taxon>Teleostei</taxon>
        <taxon>Neoteleostei</taxon>
        <taxon>Acanthomorphata</taxon>
        <taxon>Gobiaria</taxon>
        <taxon>Gobiiformes</taxon>
        <taxon>Gobioidei</taxon>
        <taxon>Gobiidae</taxon>
        <taxon>Gobiinae</taxon>
        <taxon>Knipowitschia</taxon>
    </lineage>
</organism>